<reference evidence="2" key="1">
    <citation type="journal article" date="2023" name="Genome Biol. Evol.">
        <title>First Whole Genome Sequence and Flow Cytometry Genome Size Data for the Lichen-Forming Fungus Ramalina farinacea (Ascomycota).</title>
        <authorList>
            <person name="Llewellyn T."/>
            <person name="Mian S."/>
            <person name="Hill R."/>
            <person name="Leitch I.J."/>
            <person name="Gaya E."/>
        </authorList>
    </citation>
    <scope>NUCLEOTIDE SEQUENCE</scope>
    <source>
        <strain evidence="2">LIQ254RAFAR</strain>
    </source>
</reference>
<dbReference type="InterPro" id="IPR029063">
    <property type="entry name" value="SAM-dependent_MTases_sf"/>
</dbReference>
<feature type="region of interest" description="Disordered" evidence="1">
    <location>
        <begin position="1"/>
        <end position="45"/>
    </location>
</feature>
<evidence type="ECO:0000256" key="1">
    <source>
        <dbReference type="SAM" id="MobiDB-lite"/>
    </source>
</evidence>
<dbReference type="EMBL" id="JAPUFD010000015">
    <property type="protein sequence ID" value="MDI1491634.1"/>
    <property type="molecule type" value="Genomic_DNA"/>
</dbReference>
<name>A0AA43QTY1_9LECA</name>
<organism evidence="2 3">
    <name type="scientific">Ramalina farinacea</name>
    <dbReference type="NCBI Taxonomy" id="258253"/>
    <lineage>
        <taxon>Eukaryota</taxon>
        <taxon>Fungi</taxon>
        <taxon>Dikarya</taxon>
        <taxon>Ascomycota</taxon>
        <taxon>Pezizomycotina</taxon>
        <taxon>Lecanoromycetes</taxon>
        <taxon>OSLEUM clade</taxon>
        <taxon>Lecanoromycetidae</taxon>
        <taxon>Lecanorales</taxon>
        <taxon>Lecanorineae</taxon>
        <taxon>Ramalinaceae</taxon>
        <taxon>Ramalina</taxon>
    </lineage>
</organism>
<dbReference type="Proteomes" id="UP001161017">
    <property type="component" value="Unassembled WGS sequence"/>
</dbReference>
<dbReference type="CDD" id="cd02440">
    <property type="entry name" value="AdoMet_MTases"/>
    <property type="match status" value="1"/>
</dbReference>
<dbReference type="GO" id="GO:0008168">
    <property type="term" value="F:methyltransferase activity"/>
    <property type="evidence" value="ECO:0007669"/>
    <property type="project" value="TreeGrafter"/>
</dbReference>
<keyword evidence="3" id="KW-1185">Reference proteome</keyword>
<sequence length="332" mass="37033">MSAPIEVREEDLASEDHDVSTQDELVRSSDPEAASGESGRSTRSLKSEVAEAILEHGRYYCDEFYLMPCDEAEQTRLSITYQTYLFLLGKQITLGQVRNPERILDVGTGTGDWAIAAAERFPNAEIIGTDITTTLHPQAAPPNVSFELDDAQDEWTYNEPFDFIHLRELRGAFSDWEAVYAQVAKHLKAGGVVEVADHGMLNLTNEPENSYLSIFSGALLSASEKAKTPLTFDHMKKEMFQKAGLSITKNKSFDLPIGPWSDDPRKKTAGKIALVAALEGLEAYSLRLLTRYQGWTEEEVRDTCEKVQAEMVAPDAKPFVKIQFIVARKMAF</sequence>
<evidence type="ECO:0008006" key="4">
    <source>
        <dbReference type="Google" id="ProtNLM"/>
    </source>
</evidence>
<protein>
    <recommendedName>
        <fullName evidence="4">Methyltransferase</fullName>
    </recommendedName>
</protein>
<dbReference type="AlphaFoldDB" id="A0AA43QTY1"/>
<comment type="caution">
    <text evidence="2">The sequence shown here is derived from an EMBL/GenBank/DDBJ whole genome shotgun (WGS) entry which is preliminary data.</text>
</comment>
<dbReference type="PANTHER" id="PTHR43591:SF10">
    <property type="entry name" value="ABC TRANSMEMBRANE TYPE-1 DOMAIN-CONTAINING PROTEIN-RELATED"/>
    <property type="match status" value="1"/>
</dbReference>
<dbReference type="SUPFAM" id="SSF53335">
    <property type="entry name" value="S-adenosyl-L-methionine-dependent methyltransferases"/>
    <property type="match status" value="1"/>
</dbReference>
<accession>A0AA43QTY1</accession>
<evidence type="ECO:0000313" key="2">
    <source>
        <dbReference type="EMBL" id="MDI1491634.1"/>
    </source>
</evidence>
<evidence type="ECO:0000313" key="3">
    <source>
        <dbReference type="Proteomes" id="UP001161017"/>
    </source>
</evidence>
<dbReference type="PANTHER" id="PTHR43591">
    <property type="entry name" value="METHYLTRANSFERASE"/>
    <property type="match status" value="1"/>
</dbReference>
<dbReference type="Gene3D" id="3.40.50.150">
    <property type="entry name" value="Vaccinia Virus protein VP39"/>
    <property type="match status" value="1"/>
</dbReference>
<feature type="compositionally biased region" description="Basic and acidic residues" evidence="1">
    <location>
        <begin position="1"/>
        <end position="30"/>
    </location>
</feature>
<dbReference type="Pfam" id="PF13489">
    <property type="entry name" value="Methyltransf_23"/>
    <property type="match status" value="1"/>
</dbReference>
<proteinExistence type="predicted"/>
<gene>
    <name evidence="2" type="ORF">OHK93_002843</name>
</gene>